<dbReference type="Pfam" id="PF00385">
    <property type="entry name" value="Chromo"/>
    <property type="match status" value="1"/>
</dbReference>
<protein>
    <submittedName>
        <fullName evidence="5">Chromo domain protein</fullName>
    </submittedName>
</protein>
<dbReference type="InterPro" id="IPR000953">
    <property type="entry name" value="Chromo/chromo_shadow_dom"/>
</dbReference>
<feature type="region of interest" description="Disordered" evidence="2">
    <location>
        <begin position="999"/>
        <end position="1039"/>
    </location>
</feature>
<evidence type="ECO:0000313" key="6">
    <source>
        <dbReference type="Proteomes" id="UP000075230"/>
    </source>
</evidence>
<dbReference type="EMBL" id="BCWF01000021">
    <property type="protein sequence ID" value="GAT27207.1"/>
    <property type="molecule type" value="Genomic_DNA"/>
</dbReference>
<dbReference type="RefSeq" id="XP_041539534.1">
    <property type="nucleotide sequence ID" value="XM_041685451.1"/>
</dbReference>
<keyword evidence="7" id="KW-1185">Reference proteome</keyword>
<reference evidence="4" key="4">
    <citation type="submission" date="2021-02" db="EMBL/GenBank/DDBJ databases">
        <title>Aspergillus luchuensis mut. kawachii IFO 4304 genome sequence.</title>
        <authorList>
            <person name="Mori K."/>
            <person name="Kadooka C."/>
            <person name="Goto M."/>
            <person name="Futagami T."/>
        </authorList>
    </citation>
    <scope>NUCLEOTIDE SEQUENCE</scope>
    <source>
        <strain evidence="4">IFO 4308</strain>
    </source>
</reference>
<feature type="compositionally biased region" description="Low complexity" evidence="2">
    <location>
        <begin position="13"/>
        <end position="23"/>
    </location>
</feature>
<feature type="region of interest" description="Disordered" evidence="2">
    <location>
        <begin position="132"/>
        <end position="153"/>
    </location>
</feature>
<reference evidence="4" key="3">
    <citation type="submission" date="2021-01" db="EMBL/GenBank/DDBJ databases">
        <authorList>
            <consortium name="Aspergillus luchuensis mut. kawachii IFO 4304 genome sequencing consortium"/>
            <person name="Kazuki M."/>
            <person name="Futagami T."/>
        </authorList>
    </citation>
    <scope>NUCLEOTIDE SEQUENCE</scope>
    <source>
        <strain evidence="4">IFO 4308</strain>
    </source>
</reference>
<name>A0A146FNN4_ASPKA</name>
<dbReference type="InterPro" id="IPR016197">
    <property type="entry name" value="Chromo-like_dom_sf"/>
</dbReference>
<evidence type="ECO:0000313" key="4">
    <source>
        <dbReference type="EMBL" id="BCR95768.1"/>
    </source>
</evidence>
<dbReference type="SUPFAM" id="SSF54160">
    <property type="entry name" value="Chromo domain-like"/>
    <property type="match status" value="1"/>
</dbReference>
<evidence type="ECO:0000313" key="5">
    <source>
        <dbReference type="EMBL" id="GAT27207.1"/>
    </source>
</evidence>
<dbReference type="AlphaFoldDB" id="A0A146FNN4"/>
<proteinExistence type="predicted"/>
<organism evidence="5 6">
    <name type="scientific">Aspergillus kawachii</name>
    <name type="common">White koji mold</name>
    <name type="synonym">Aspergillus awamori var. kawachi</name>
    <dbReference type="NCBI Taxonomy" id="1069201"/>
    <lineage>
        <taxon>Eukaryota</taxon>
        <taxon>Fungi</taxon>
        <taxon>Dikarya</taxon>
        <taxon>Ascomycota</taxon>
        <taxon>Pezizomycotina</taxon>
        <taxon>Eurotiomycetes</taxon>
        <taxon>Eurotiomycetidae</taxon>
        <taxon>Eurotiales</taxon>
        <taxon>Aspergillaceae</taxon>
        <taxon>Aspergillus</taxon>
        <taxon>Aspergillus subgen. Circumdati</taxon>
    </lineage>
</organism>
<dbReference type="InterPro" id="IPR023780">
    <property type="entry name" value="Chromo_domain"/>
</dbReference>
<dbReference type="EMBL" id="AP024426">
    <property type="protein sequence ID" value="BCR95768.1"/>
    <property type="molecule type" value="Genomic_DNA"/>
</dbReference>
<dbReference type="Proteomes" id="UP000075230">
    <property type="component" value="Unassembled WGS sequence"/>
</dbReference>
<feature type="compositionally biased region" description="Basic and acidic residues" evidence="2">
    <location>
        <begin position="292"/>
        <end position="313"/>
    </location>
</feature>
<dbReference type="GO" id="GO:0006338">
    <property type="term" value="P:chromatin remodeling"/>
    <property type="evidence" value="ECO:0007669"/>
    <property type="project" value="UniProtKB-ARBA"/>
</dbReference>
<feature type="region of interest" description="Disordered" evidence="2">
    <location>
        <begin position="270"/>
        <end position="316"/>
    </location>
</feature>
<sequence length="1063" mass="120493">MTRRQDESDDDISITSTAASSQASEYDVEAIIAEHEFPDRKRYLVKWANYPEWRSTWEPVDSFKTAETLIDWQRRKQQIAEGKLEAYDVANWERKNLKHQEAKEEKRRRRDAKRKRLGLPTKGPVIESAIPRSNSRVSARQQSTQTPPTYTPSIRCLPFKKQHALAKQPPVLFGSGQKPEPALAPASATLRSNNAQETAKWFSHLSTRRKHEKAKFREPDPNIEQLELVRPSDWSSKTPLHLLKSGPCNASPSVDQNRDSVQIVTDQSNPHMEADHSDAPAHLSGPLTDPPNQDRIKYDRRDKSGQDVPELPRRLPGPKAKFVSGRFCNPGEVLVYMYYGPDKRSIGPARLCGLSPTSAKRLIATKAGQYIEVWFQHLCTLEDYEVLCYNSRSRHRTYCRGWIQGFNDTESKIYNMARELEQGDLLAIFPGNQGTPHNVLLAYPSNSLKLESLNDGYFRKEPDTFLNLVVRDPLDSLEFIERLPSRARADDRWTDTRRQERVVRDSPDYELPRSGCDGIEDVVDAPMSIPSIEQGITSTERQSKEVTIETRLGSSPKPRGVDSSERQLNRIGIPVKPDNSQESLKLQSEEIPSPAKPDSSQIPLEPASAETNKESTSQVQDEPMELDDEQDEPMEIDEEQNEPMKIHEQHSSASAPDEQDPATPAPTADLGSIFETEFGVSYETLVTVNSTGKVQRAEAFFLLFESERLQSELVIIHAFLKKHNPVIYTWQQKDDWEKFARAVQVGVVLVHESWVDFNKLSFFQNLVNKPINFWSVSLARPLQYAGHHSHFQRIFPHGGAILVTEDIMLQDPKATMAILAWFADFIKKKYPGYWKIMFRPAILDWILQQSESADESARGLWPTMYRLVLECCGVPANDTPIAEISSGAHDDYFESNVISPPSLPNYGTRTEADNPDIPKGLTQDQRNADHLIEFFAGWGLVHRHRYRRLLVLTQTTPLDRWKEWQHIDIKCGSNAFMKTLGISYRYYWSKVIAAPSSSSAASSAPLTSSRPGTPSETRAPSESFTPRTPKSRTSSVSMIRDMDGASYYGRASGGVPSYPNPYR</sequence>
<accession>A0A146FNN4</accession>
<dbReference type="Proteomes" id="UP000661280">
    <property type="component" value="Chromosome 2"/>
</dbReference>
<reference evidence="5 6" key="1">
    <citation type="journal article" date="2016" name="DNA Res.">
        <title>Genome sequence of Aspergillus luchuensis NBRC 4314.</title>
        <authorList>
            <person name="Yamada O."/>
            <person name="Machida M."/>
            <person name="Hosoyama A."/>
            <person name="Goto M."/>
            <person name="Takahashi T."/>
            <person name="Futagami T."/>
            <person name="Yamagata Y."/>
            <person name="Takeuchi M."/>
            <person name="Kobayashi T."/>
            <person name="Koike H."/>
            <person name="Abe K."/>
            <person name="Asai K."/>
            <person name="Arita M."/>
            <person name="Fujita N."/>
            <person name="Fukuda K."/>
            <person name="Higa K."/>
            <person name="Horikawa H."/>
            <person name="Ishikawa T."/>
            <person name="Jinno K."/>
            <person name="Kato Y."/>
            <person name="Kirimura K."/>
            <person name="Mizutani O."/>
            <person name="Nakasone K."/>
            <person name="Sano M."/>
            <person name="Shiraishi Y."/>
            <person name="Tsukahara M."/>
            <person name="Gomi K."/>
        </authorList>
    </citation>
    <scope>NUCLEOTIDE SEQUENCE [LARGE SCALE GENOMIC DNA]</scope>
    <source>
        <strain evidence="5 6">RIB 2604</strain>
    </source>
</reference>
<feature type="compositionally biased region" description="Low complexity" evidence="2">
    <location>
        <begin position="999"/>
        <end position="1009"/>
    </location>
</feature>
<feature type="compositionally biased region" description="Low complexity" evidence="2">
    <location>
        <begin position="141"/>
        <end position="153"/>
    </location>
</feature>
<comment type="subunit">
    <text evidence="1">Component of the NuA4 histone acetyltransferase complex.</text>
</comment>
<feature type="region of interest" description="Disordered" evidence="2">
    <location>
        <begin position="506"/>
        <end position="669"/>
    </location>
</feature>
<feature type="compositionally biased region" description="Basic residues" evidence="2">
    <location>
        <begin position="106"/>
        <end position="117"/>
    </location>
</feature>
<dbReference type="CDD" id="cd18966">
    <property type="entry name" value="chromodomain"/>
    <property type="match status" value="1"/>
</dbReference>
<dbReference type="Gene3D" id="2.40.50.40">
    <property type="match status" value="1"/>
</dbReference>
<feature type="compositionally biased region" description="Basic and acidic residues" evidence="2">
    <location>
        <begin position="559"/>
        <end position="568"/>
    </location>
</feature>
<evidence type="ECO:0000259" key="3">
    <source>
        <dbReference type="PROSITE" id="PS50013"/>
    </source>
</evidence>
<dbReference type="SMART" id="SM00298">
    <property type="entry name" value="CHROMO"/>
    <property type="match status" value="1"/>
</dbReference>
<dbReference type="KEGG" id="aluc:AKAW2_20708S"/>
<feature type="region of interest" description="Disordered" evidence="2">
    <location>
        <begin position="1"/>
        <end position="23"/>
    </location>
</feature>
<evidence type="ECO:0000313" key="7">
    <source>
        <dbReference type="Proteomes" id="UP000661280"/>
    </source>
</evidence>
<feature type="compositionally biased region" description="Polar residues" evidence="2">
    <location>
        <begin position="1010"/>
        <end position="1037"/>
    </location>
</feature>
<evidence type="ECO:0000256" key="2">
    <source>
        <dbReference type="SAM" id="MobiDB-lite"/>
    </source>
</evidence>
<feature type="compositionally biased region" description="Acidic residues" evidence="2">
    <location>
        <begin position="622"/>
        <end position="641"/>
    </location>
</feature>
<reference evidence="6" key="2">
    <citation type="submission" date="2016-02" db="EMBL/GenBank/DDBJ databases">
        <title>Genome sequencing of Aspergillus luchuensis NBRC 4314.</title>
        <authorList>
            <person name="Yamada O."/>
        </authorList>
    </citation>
    <scope>NUCLEOTIDE SEQUENCE [LARGE SCALE GENOMIC DNA]</scope>
    <source>
        <strain evidence="6">RIB 2604</strain>
    </source>
</reference>
<feature type="region of interest" description="Disordered" evidence="2">
    <location>
        <begin position="98"/>
        <end position="118"/>
    </location>
</feature>
<dbReference type="VEuPathDB" id="FungiDB:ASPFODRAFT_123378"/>
<dbReference type="GeneID" id="64957093"/>
<dbReference type="PROSITE" id="PS50013">
    <property type="entry name" value="CHROMO_2"/>
    <property type="match status" value="1"/>
</dbReference>
<dbReference type="OrthoDB" id="1918685at2759"/>
<feature type="domain" description="Chromo" evidence="3">
    <location>
        <begin position="26"/>
        <end position="84"/>
    </location>
</feature>
<gene>
    <name evidence="4" type="ORF">AKAW2_20708S</name>
    <name evidence="5" type="ORF">RIB2604_02108940</name>
</gene>
<evidence type="ECO:0000256" key="1">
    <source>
        <dbReference type="ARBA" id="ARBA00011353"/>
    </source>
</evidence>